<dbReference type="AlphaFoldDB" id="A0A2N1MHB4"/>
<dbReference type="EMBL" id="LLXL01002370">
    <property type="protein sequence ID" value="PKK61013.1"/>
    <property type="molecule type" value="Genomic_DNA"/>
</dbReference>
<dbReference type="GO" id="GO:0043657">
    <property type="term" value="C:host cell"/>
    <property type="evidence" value="ECO:0007669"/>
    <property type="project" value="UniProtKB-SubCell"/>
</dbReference>
<name>A0A2N1MHB4_9GLOM</name>
<evidence type="ECO:0000256" key="1">
    <source>
        <dbReference type="ARBA" id="ARBA00004340"/>
    </source>
</evidence>
<feature type="domain" description="Crinkler effector protein N-terminal" evidence="4">
    <location>
        <begin position="15"/>
        <end position="111"/>
    </location>
</feature>
<accession>A0A2N1MHB4</accession>
<dbReference type="VEuPathDB" id="FungiDB:FUN_022682"/>
<reference evidence="5 6" key="1">
    <citation type="submission" date="2016-04" db="EMBL/GenBank/DDBJ databases">
        <title>Genome analyses suggest a sexual origin of heterokaryosis in a supposedly ancient asexual fungus.</title>
        <authorList>
            <person name="Ropars J."/>
            <person name="Sedzielewska K."/>
            <person name="Noel J."/>
            <person name="Charron P."/>
            <person name="Farinelli L."/>
            <person name="Marton T."/>
            <person name="Kruger M."/>
            <person name="Pelin A."/>
            <person name="Brachmann A."/>
            <person name="Corradi N."/>
        </authorList>
    </citation>
    <scope>NUCLEOTIDE SEQUENCE [LARGE SCALE GENOMIC DNA]</scope>
    <source>
        <strain evidence="5 6">C2</strain>
    </source>
</reference>
<dbReference type="Proteomes" id="UP000233469">
    <property type="component" value="Unassembled WGS sequence"/>
</dbReference>
<sequence>MAYLNLTWRFYREVDENSTKFTVVAGASDSIKNLKEKIINQVKEIESYANIDVDDLNLKLWKVNIPNGDIDKFLDLCLQNDENGNTEKLEESNVVSDYWESSDKDYTDVIVNSNYLVLR</sequence>
<evidence type="ECO:0000313" key="6">
    <source>
        <dbReference type="Proteomes" id="UP000233469"/>
    </source>
</evidence>
<organism evidence="5 6">
    <name type="scientific">Rhizophagus irregularis</name>
    <dbReference type="NCBI Taxonomy" id="588596"/>
    <lineage>
        <taxon>Eukaryota</taxon>
        <taxon>Fungi</taxon>
        <taxon>Fungi incertae sedis</taxon>
        <taxon>Mucoromycota</taxon>
        <taxon>Glomeromycotina</taxon>
        <taxon>Glomeromycetes</taxon>
        <taxon>Glomerales</taxon>
        <taxon>Glomeraceae</taxon>
        <taxon>Rhizophagus</taxon>
    </lineage>
</organism>
<comment type="subcellular location">
    <subcellularLocation>
        <location evidence="1">Host cell</location>
    </subcellularLocation>
    <subcellularLocation>
        <location evidence="2">Secreted</location>
    </subcellularLocation>
</comment>
<proteinExistence type="predicted"/>
<evidence type="ECO:0000256" key="3">
    <source>
        <dbReference type="ARBA" id="ARBA00022525"/>
    </source>
</evidence>
<keyword evidence="3" id="KW-0964">Secreted</keyword>
<evidence type="ECO:0000256" key="2">
    <source>
        <dbReference type="ARBA" id="ARBA00004613"/>
    </source>
</evidence>
<dbReference type="InterPro" id="IPR045379">
    <property type="entry name" value="Crinkler_N"/>
</dbReference>
<comment type="caution">
    <text evidence="5">The sequence shown here is derived from an EMBL/GenBank/DDBJ whole genome shotgun (WGS) entry which is preliminary data.</text>
</comment>
<protein>
    <recommendedName>
        <fullName evidence="4">Crinkler effector protein N-terminal domain-containing protein</fullName>
    </recommendedName>
</protein>
<evidence type="ECO:0000313" key="5">
    <source>
        <dbReference type="EMBL" id="PKK61013.1"/>
    </source>
</evidence>
<reference evidence="5 6" key="2">
    <citation type="submission" date="2017-10" db="EMBL/GenBank/DDBJ databases">
        <title>Extensive intraspecific genome diversity in a model arbuscular mycorrhizal fungus.</title>
        <authorList>
            <person name="Chen E.C.H."/>
            <person name="Morin E."/>
            <person name="Baudet D."/>
            <person name="Noel J."/>
            <person name="Ndikumana S."/>
            <person name="Charron P."/>
            <person name="St-Onge C."/>
            <person name="Giorgi J."/>
            <person name="Grigoriev I.V."/>
            <person name="Roux C."/>
            <person name="Martin F.M."/>
            <person name="Corradi N."/>
        </authorList>
    </citation>
    <scope>NUCLEOTIDE SEQUENCE [LARGE SCALE GENOMIC DNA]</scope>
    <source>
        <strain evidence="5 6">C2</strain>
    </source>
</reference>
<evidence type="ECO:0000259" key="4">
    <source>
        <dbReference type="Pfam" id="PF20147"/>
    </source>
</evidence>
<dbReference type="GO" id="GO:0005576">
    <property type="term" value="C:extracellular region"/>
    <property type="evidence" value="ECO:0007669"/>
    <property type="project" value="UniProtKB-SubCell"/>
</dbReference>
<dbReference type="Pfam" id="PF20147">
    <property type="entry name" value="Crinkler"/>
    <property type="match status" value="1"/>
</dbReference>
<gene>
    <name evidence="5" type="ORF">RhiirC2_792451</name>
</gene>